<gene>
    <name evidence="1" type="ORF">CGI_10004774</name>
</gene>
<evidence type="ECO:0000313" key="1">
    <source>
        <dbReference type="EMBL" id="EKC21039.1"/>
    </source>
</evidence>
<dbReference type="GO" id="GO:0016020">
    <property type="term" value="C:membrane"/>
    <property type="evidence" value="ECO:0007669"/>
    <property type="project" value="InterPro"/>
</dbReference>
<dbReference type="EMBL" id="JH818641">
    <property type="protein sequence ID" value="EKC21039.1"/>
    <property type="molecule type" value="Genomic_DNA"/>
</dbReference>
<reference evidence="1" key="1">
    <citation type="journal article" date="2012" name="Nature">
        <title>The oyster genome reveals stress adaptation and complexity of shell formation.</title>
        <authorList>
            <person name="Zhang G."/>
            <person name="Fang X."/>
            <person name="Guo X."/>
            <person name="Li L."/>
            <person name="Luo R."/>
            <person name="Xu F."/>
            <person name="Yang P."/>
            <person name="Zhang L."/>
            <person name="Wang X."/>
            <person name="Qi H."/>
            <person name="Xiong Z."/>
            <person name="Que H."/>
            <person name="Xie Y."/>
            <person name="Holland P.W."/>
            <person name="Paps J."/>
            <person name="Zhu Y."/>
            <person name="Wu F."/>
            <person name="Chen Y."/>
            <person name="Wang J."/>
            <person name="Peng C."/>
            <person name="Meng J."/>
            <person name="Yang L."/>
            <person name="Liu J."/>
            <person name="Wen B."/>
            <person name="Zhang N."/>
            <person name="Huang Z."/>
            <person name="Zhu Q."/>
            <person name="Feng Y."/>
            <person name="Mount A."/>
            <person name="Hedgecock D."/>
            <person name="Xu Z."/>
            <person name="Liu Y."/>
            <person name="Domazet-Loso T."/>
            <person name="Du Y."/>
            <person name="Sun X."/>
            <person name="Zhang S."/>
            <person name="Liu B."/>
            <person name="Cheng P."/>
            <person name="Jiang X."/>
            <person name="Li J."/>
            <person name="Fan D."/>
            <person name="Wang W."/>
            <person name="Fu W."/>
            <person name="Wang T."/>
            <person name="Wang B."/>
            <person name="Zhang J."/>
            <person name="Peng Z."/>
            <person name="Li Y."/>
            <person name="Li N."/>
            <person name="Wang J."/>
            <person name="Chen M."/>
            <person name="He Y."/>
            <person name="Tan F."/>
            <person name="Song X."/>
            <person name="Zheng Q."/>
            <person name="Huang R."/>
            <person name="Yang H."/>
            <person name="Du X."/>
            <person name="Chen L."/>
            <person name="Yang M."/>
            <person name="Gaffney P.M."/>
            <person name="Wang S."/>
            <person name="Luo L."/>
            <person name="She Z."/>
            <person name="Ming Y."/>
            <person name="Huang W."/>
            <person name="Zhang S."/>
            <person name="Huang B."/>
            <person name="Zhang Y."/>
            <person name="Qu T."/>
            <person name="Ni P."/>
            <person name="Miao G."/>
            <person name="Wang J."/>
            <person name="Wang Q."/>
            <person name="Steinberg C.E."/>
            <person name="Wang H."/>
            <person name="Li N."/>
            <person name="Qian L."/>
            <person name="Zhang G."/>
            <person name="Li Y."/>
            <person name="Yang H."/>
            <person name="Liu X."/>
            <person name="Wang J."/>
            <person name="Yin Y."/>
            <person name="Wang J."/>
        </authorList>
    </citation>
    <scope>NUCLEOTIDE SEQUENCE [LARGE SCALE GENOMIC DNA]</scope>
    <source>
        <strain evidence="1">05x7-T-G4-1.051#20</strain>
    </source>
</reference>
<dbReference type="InParanoid" id="K1PQB9"/>
<dbReference type="SUPFAM" id="SSF49899">
    <property type="entry name" value="Concanavalin A-like lectins/glucanases"/>
    <property type="match status" value="1"/>
</dbReference>
<dbReference type="GO" id="GO:0006508">
    <property type="term" value="P:proteolysis"/>
    <property type="evidence" value="ECO:0007669"/>
    <property type="project" value="InterPro"/>
</dbReference>
<dbReference type="InterPro" id="IPR024079">
    <property type="entry name" value="MetalloPept_cat_dom_sf"/>
</dbReference>
<dbReference type="Pfam" id="PF00629">
    <property type="entry name" value="MAM"/>
    <property type="match status" value="1"/>
</dbReference>
<dbReference type="InterPro" id="IPR051560">
    <property type="entry name" value="MAM_domain-containing"/>
</dbReference>
<dbReference type="PROSITE" id="PS50060">
    <property type="entry name" value="MAM_2"/>
    <property type="match status" value="1"/>
</dbReference>
<dbReference type="CDD" id="cd06263">
    <property type="entry name" value="MAM"/>
    <property type="match status" value="1"/>
</dbReference>
<dbReference type="InterPro" id="IPR000998">
    <property type="entry name" value="MAM_dom"/>
</dbReference>
<dbReference type="GO" id="GO:0004222">
    <property type="term" value="F:metalloendopeptidase activity"/>
    <property type="evidence" value="ECO:0007669"/>
    <property type="project" value="InterPro"/>
</dbReference>
<dbReference type="HOGENOM" id="CLU_1210816_0_0_1"/>
<dbReference type="PANTHER" id="PTHR23282:SF101">
    <property type="entry name" value="MAM DOMAIN-CONTAINING PROTEIN"/>
    <property type="match status" value="1"/>
</dbReference>
<protein>
    <submittedName>
        <fullName evidence="1">Meprin A subunit alpha</fullName>
    </submittedName>
</protein>
<dbReference type="Gene3D" id="2.60.120.200">
    <property type="match status" value="1"/>
</dbReference>
<dbReference type="InterPro" id="IPR013320">
    <property type="entry name" value="ConA-like_dom_sf"/>
</dbReference>
<proteinExistence type="predicted"/>
<organism evidence="1">
    <name type="scientific">Magallana gigas</name>
    <name type="common">Pacific oyster</name>
    <name type="synonym">Crassostrea gigas</name>
    <dbReference type="NCBI Taxonomy" id="29159"/>
    <lineage>
        <taxon>Eukaryota</taxon>
        <taxon>Metazoa</taxon>
        <taxon>Spiralia</taxon>
        <taxon>Lophotrochozoa</taxon>
        <taxon>Mollusca</taxon>
        <taxon>Bivalvia</taxon>
        <taxon>Autobranchia</taxon>
        <taxon>Pteriomorphia</taxon>
        <taxon>Ostreida</taxon>
        <taxon>Ostreoidea</taxon>
        <taxon>Ostreidae</taxon>
        <taxon>Magallana</taxon>
    </lineage>
</organism>
<sequence>MSHFPEGTYRSNLYNVSTPDQWENIRHMPYDYTSVTHVGPFENTQDFKKPTVSTKYPGVYFGDHYNLSVIDVQKLRTLYHCEYEYRPVHCTFDLSLCGLVNDWTSSGDKWTERKGPVSERGPQTDHSNGAGKYMYLNGSDTLCTASLVSVREISPGPVCVSLFYYMEHNTTTLTISQKESTSGQTTTIKEILGSEEILIEGSTEEGEIAIDDVTVQYGDCPVYNKCGGQ</sequence>
<accession>K1PQB9</accession>
<dbReference type="AlphaFoldDB" id="K1PQB9"/>
<dbReference type="PANTHER" id="PTHR23282">
    <property type="entry name" value="APICAL ENDOSOMAL GLYCOPROTEIN PRECURSOR"/>
    <property type="match status" value="1"/>
</dbReference>
<dbReference type="SMART" id="SM00137">
    <property type="entry name" value="MAM"/>
    <property type="match status" value="1"/>
</dbReference>
<dbReference type="SUPFAM" id="SSF55486">
    <property type="entry name" value="Metalloproteases ('zincins'), catalytic domain"/>
    <property type="match status" value="1"/>
</dbReference>
<dbReference type="Gene3D" id="3.40.390.10">
    <property type="entry name" value="Collagenase (Catalytic Domain)"/>
    <property type="match status" value="1"/>
</dbReference>
<name>K1PQB9_MAGGI</name>